<accession>A0A7W9QAA3</accession>
<dbReference type="AlphaFoldDB" id="A0A7W9QAA3"/>
<dbReference type="EMBL" id="JACHJL010000008">
    <property type="protein sequence ID" value="MBB5936520.1"/>
    <property type="molecule type" value="Genomic_DNA"/>
</dbReference>
<gene>
    <name evidence="2" type="ORF">FHS42_003595</name>
</gene>
<feature type="region of interest" description="Disordered" evidence="1">
    <location>
        <begin position="46"/>
        <end position="72"/>
    </location>
</feature>
<dbReference type="Proteomes" id="UP000588098">
    <property type="component" value="Unassembled WGS sequence"/>
</dbReference>
<evidence type="ECO:0000256" key="1">
    <source>
        <dbReference type="SAM" id="MobiDB-lite"/>
    </source>
</evidence>
<comment type="caution">
    <text evidence="2">The sequence shown here is derived from an EMBL/GenBank/DDBJ whole genome shotgun (WGS) entry which is preliminary data.</text>
</comment>
<name>A0A7W9QAA3_9ACTN</name>
<feature type="compositionally biased region" description="Basic residues" evidence="1">
    <location>
        <begin position="57"/>
        <end position="72"/>
    </location>
</feature>
<organism evidence="2 3">
    <name type="scientific">Streptomyces zagrosensis</name>
    <dbReference type="NCBI Taxonomy" id="1042984"/>
    <lineage>
        <taxon>Bacteria</taxon>
        <taxon>Bacillati</taxon>
        <taxon>Actinomycetota</taxon>
        <taxon>Actinomycetes</taxon>
        <taxon>Kitasatosporales</taxon>
        <taxon>Streptomycetaceae</taxon>
        <taxon>Streptomyces</taxon>
    </lineage>
</organism>
<reference evidence="2 3" key="1">
    <citation type="submission" date="2020-08" db="EMBL/GenBank/DDBJ databases">
        <title>Genomic Encyclopedia of Type Strains, Phase III (KMG-III): the genomes of soil and plant-associated and newly described type strains.</title>
        <authorList>
            <person name="Whitman W."/>
        </authorList>
    </citation>
    <scope>NUCLEOTIDE SEQUENCE [LARGE SCALE GENOMIC DNA]</scope>
    <source>
        <strain evidence="2 3">CECT 8305</strain>
    </source>
</reference>
<evidence type="ECO:0000313" key="3">
    <source>
        <dbReference type="Proteomes" id="UP000588098"/>
    </source>
</evidence>
<proteinExistence type="predicted"/>
<evidence type="ECO:0000313" key="2">
    <source>
        <dbReference type="EMBL" id="MBB5936520.1"/>
    </source>
</evidence>
<protein>
    <submittedName>
        <fullName evidence="2">Uncharacterized protein</fullName>
    </submittedName>
</protein>
<feature type="region of interest" description="Disordered" evidence="1">
    <location>
        <begin position="1"/>
        <end position="24"/>
    </location>
</feature>
<sequence length="72" mass="7853">MQRQTPPAPGGLTDKGTKGKRARKVPIVEEIRSLVAQRILSAGPDLDARLFTGPPARRTHLHRGPARRHSLG</sequence>
<keyword evidence="3" id="KW-1185">Reference proteome</keyword>